<dbReference type="AlphaFoldDB" id="A0A6B2H619"/>
<evidence type="ECO:0000313" key="2">
    <source>
        <dbReference type="Proteomes" id="UP000478546"/>
    </source>
</evidence>
<accession>A0A6B2H619</accession>
<dbReference type="Proteomes" id="UP000478546">
    <property type="component" value="Unassembled WGS sequence"/>
</dbReference>
<reference evidence="1 2" key="1">
    <citation type="submission" date="2020-01" db="EMBL/GenBank/DDBJ databases">
        <authorList>
            <person name="Kim M.K."/>
        </authorList>
    </citation>
    <scope>NUCLEOTIDE SEQUENCE [LARGE SCALE GENOMIC DNA]</scope>
    <source>
        <strain evidence="1 2">BT213</strain>
    </source>
</reference>
<gene>
    <name evidence="1" type="ORF">GWO68_05055</name>
</gene>
<proteinExistence type="predicted"/>
<name>A0A6B2H619_9BACT</name>
<dbReference type="RefSeq" id="WP_162345340.1">
    <property type="nucleotide sequence ID" value="NZ_JAAEAA010000005.1"/>
</dbReference>
<dbReference type="EMBL" id="JAAEAA010000005">
    <property type="protein sequence ID" value="NDK55280.1"/>
    <property type="molecule type" value="Genomic_DNA"/>
</dbReference>
<sequence>MEERHTRDKKAIQQLYNDILPALGQHIHEALEPVLALFENFTLERLLDTWTKDPTDNEKEVSLDNGNIQNLGLKLRLEGFNQGSVAPFDMTKDLLFKLEHDSYTVGPNKNTTWMEKAYLQRWSVPEFESIAGKWTDELVDEITEKLQG</sequence>
<keyword evidence="2" id="KW-1185">Reference proteome</keyword>
<evidence type="ECO:0000313" key="1">
    <source>
        <dbReference type="EMBL" id="NDK55280.1"/>
    </source>
</evidence>
<organism evidence="1 2">
    <name type="scientific">Pontibacter fetidus</name>
    <dbReference type="NCBI Taxonomy" id="2700082"/>
    <lineage>
        <taxon>Bacteria</taxon>
        <taxon>Pseudomonadati</taxon>
        <taxon>Bacteroidota</taxon>
        <taxon>Cytophagia</taxon>
        <taxon>Cytophagales</taxon>
        <taxon>Hymenobacteraceae</taxon>
        <taxon>Pontibacter</taxon>
    </lineage>
</organism>
<protein>
    <submittedName>
        <fullName evidence="1">Uncharacterized protein</fullName>
    </submittedName>
</protein>
<comment type="caution">
    <text evidence="1">The sequence shown here is derived from an EMBL/GenBank/DDBJ whole genome shotgun (WGS) entry which is preliminary data.</text>
</comment>